<dbReference type="GO" id="GO:1990334">
    <property type="term" value="C:Bfa1-Bub2 complex"/>
    <property type="evidence" value="ECO:0007669"/>
    <property type="project" value="InterPro"/>
</dbReference>
<reference evidence="3" key="2">
    <citation type="submission" date="2020-04" db="EMBL/GenBank/DDBJ databases">
        <authorList>
            <consortium name="NCBI Genome Project"/>
        </authorList>
    </citation>
    <scope>NUCLEOTIDE SEQUENCE</scope>
    <source>
        <strain evidence="3">CBS 342.82</strain>
    </source>
</reference>
<protein>
    <submittedName>
        <fullName evidence="3">Uncharacterized protein</fullName>
    </submittedName>
</protein>
<dbReference type="GO" id="GO:0044732">
    <property type="term" value="C:mitotic spindle pole body"/>
    <property type="evidence" value="ECO:0007669"/>
    <property type="project" value="TreeGrafter"/>
</dbReference>
<reference evidence="3" key="3">
    <citation type="submission" date="2025-08" db="UniProtKB">
        <authorList>
            <consortium name="RefSeq"/>
        </authorList>
    </citation>
    <scope>IDENTIFICATION</scope>
    <source>
        <strain evidence="3">CBS 342.82</strain>
    </source>
</reference>
<feature type="region of interest" description="Disordered" evidence="1">
    <location>
        <begin position="238"/>
        <end position="257"/>
    </location>
</feature>
<feature type="compositionally biased region" description="Polar residues" evidence="1">
    <location>
        <begin position="425"/>
        <end position="440"/>
    </location>
</feature>
<feature type="region of interest" description="Disordered" evidence="1">
    <location>
        <begin position="789"/>
        <end position="823"/>
    </location>
</feature>
<feature type="region of interest" description="Disordered" evidence="1">
    <location>
        <begin position="685"/>
        <end position="711"/>
    </location>
</feature>
<evidence type="ECO:0000313" key="2">
    <source>
        <dbReference type="Proteomes" id="UP000504637"/>
    </source>
</evidence>
<feature type="compositionally biased region" description="Low complexity" evidence="1">
    <location>
        <begin position="483"/>
        <end position="493"/>
    </location>
</feature>
<feature type="compositionally biased region" description="Polar residues" evidence="1">
    <location>
        <begin position="621"/>
        <end position="634"/>
    </location>
</feature>
<feature type="compositionally biased region" description="Low complexity" evidence="1">
    <location>
        <begin position="571"/>
        <end position="584"/>
    </location>
</feature>
<reference evidence="3" key="1">
    <citation type="submission" date="2020-01" db="EMBL/GenBank/DDBJ databases">
        <authorList>
            <consortium name="DOE Joint Genome Institute"/>
            <person name="Haridas S."/>
            <person name="Albert R."/>
            <person name="Binder M."/>
            <person name="Bloem J."/>
            <person name="Labutti K."/>
            <person name="Salamov A."/>
            <person name="Andreopoulos B."/>
            <person name="Baker S.E."/>
            <person name="Barry K."/>
            <person name="Bills G."/>
            <person name="Bluhm B.H."/>
            <person name="Cannon C."/>
            <person name="Castanera R."/>
            <person name="Culley D.E."/>
            <person name="Daum C."/>
            <person name="Ezra D."/>
            <person name="Gonzalez J.B."/>
            <person name="Henrissat B."/>
            <person name="Kuo A."/>
            <person name="Liang C."/>
            <person name="Lipzen A."/>
            <person name="Lutzoni F."/>
            <person name="Magnuson J."/>
            <person name="Mondo S."/>
            <person name="Nolan M."/>
            <person name="Ohm R."/>
            <person name="Pangilinan J."/>
            <person name="Park H.-J."/>
            <person name="Ramirez L."/>
            <person name="Alfaro M."/>
            <person name="Sun H."/>
            <person name="Tritt A."/>
            <person name="Yoshinaga Y."/>
            <person name="Zwiers L.-H."/>
            <person name="Turgeon B.G."/>
            <person name="Goodwin S.B."/>
            <person name="Spatafora J.W."/>
            <person name="Crous P.W."/>
            <person name="Grigoriev I.V."/>
        </authorList>
    </citation>
    <scope>NUCLEOTIDE SEQUENCE</scope>
    <source>
        <strain evidence="3">CBS 342.82</strain>
    </source>
</reference>
<name>A0A6J3MK71_9PEZI</name>
<accession>A0A6J3MK71</accession>
<feature type="region of interest" description="Disordered" evidence="1">
    <location>
        <begin position="422"/>
        <end position="448"/>
    </location>
</feature>
<dbReference type="Proteomes" id="UP000504637">
    <property type="component" value="Unplaced"/>
</dbReference>
<gene>
    <name evidence="3" type="ORF">K489DRAFT_366515</name>
</gene>
<feature type="region of interest" description="Disordered" evidence="1">
    <location>
        <begin position="480"/>
        <end position="645"/>
    </location>
</feature>
<evidence type="ECO:0000256" key="1">
    <source>
        <dbReference type="SAM" id="MobiDB-lite"/>
    </source>
</evidence>
<dbReference type="GeneID" id="54360587"/>
<feature type="region of interest" description="Disordered" evidence="1">
    <location>
        <begin position="948"/>
        <end position="972"/>
    </location>
</feature>
<dbReference type="GO" id="GO:0005096">
    <property type="term" value="F:GTPase activator activity"/>
    <property type="evidence" value="ECO:0007669"/>
    <property type="project" value="InterPro"/>
</dbReference>
<dbReference type="InterPro" id="IPR034586">
    <property type="entry name" value="Bfa1/Byr4"/>
</dbReference>
<organism evidence="3">
    <name type="scientific">Dissoconium aciculare CBS 342.82</name>
    <dbReference type="NCBI Taxonomy" id="1314786"/>
    <lineage>
        <taxon>Eukaryota</taxon>
        <taxon>Fungi</taxon>
        <taxon>Dikarya</taxon>
        <taxon>Ascomycota</taxon>
        <taxon>Pezizomycotina</taxon>
        <taxon>Dothideomycetes</taxon>
        <taxon>Dothideomycetidae</taxon>
        <taxon>Mycosphaerellales</taxon>
        <taxon>Dissoconiaceae</taxon>
        <taxon>Dissoconium</taxon>
    </lineage>
</organism>
<sequence>MQNLADGLQIRIGILPSSVSYWPIPAPVRPADESSSCPRGFSQITCTYAVQYLLYSTSKAYGLPSPHLATGENGASLSLLFIVVVVPGAREEGRKGRHTSEETVGGAEGRWTGEYAPLPPPRLPCMHAFPVWRAARLVQIWFDVGLRRKNNAEDPSLYLIDSENSDLPRFDPRPFLSCFGQHSATAAHADVSALRRRHVHPQHDVQYPPRPVATMAALSIENWDDDADFQGDFNAFAHTSHGSAPSQRSRLSSLRSESVTGDEDWNVVIQPDNESSTTQAIRSAKLAGIPLPNNIPSSALLGGTIKRLGKRKSKQKLRDDDWDGDLEMSDLPLKLKPRQEFPSSSLGDDLDDFDDLEGSLGIRFAGTKRDTRARSSSASMMSPSLDSVANDSEIDDLGGLELPEGPMDFEAILKKRRAADADLSDISQPSPAVEQTATMNSHKKSKHHAEETDDFAGDFDFAGADVLDVRKRTVNKNLKVKSAKPASSSPRPATTINFHDKPTDKPIYNRSHIPRPVSGIKNSSRLEPVFESGIPSAVRERRQPTTTSAQLLRAKRSMPVLRNAPSINSFSKPTPSYAAPTSSSFQSPHTAAHRGMPMHLRSDSDHARRGAQSPPLRSHSRLSNQVVPDTPSRTSRQRNDVAPAALAREAAAKRTLTRPARRRNFGDGSELEVFDDLPTSYTKESRFVKEPQSRGTSKVGLRQTQSRGDIREQSRRHFAMPDRMMTPAPRTPASPTKAFYDTPTGPTPSYLRDTAASRIARETRLASNPRPRSEGPLQPLTTNWKAQVAARSPFSSPNAQRQRGRRPALISGIGSHGTAKSEKGMVYNPQTLRWEGNENTLAQFDMPPAETPTPTAHHRLQHATSYMDIPITDDLDFESHDEDNSLNNSRNADNNHNLKTMFNNAKSASPTRPALITKIATSNNTGHNVQVQNGMVYDPQQMKWLKWKGGRDASGQLSPSVTSGGEDDDEEDAFAGIDDLRDENAPPLLPGGGDAAAAIAGMASPVSLAAAGVGEVHEEFDMGPRFIQLQKDEETAWRRRCSAWFVNDSPRADHDSGKWRYALRDILPLHEVSAEEKVAAPAIAAIPTDAEESTPTIQSATVAEITVESTTETTSAEAGMAGVTLDPLLI</sequence>
<keyword evidence="2" id="KW-1185">Reference proteome</keyword>
<feature type="region of interest" description="Disordered" evidence="1">
    <location>
        <begin position="368"/>
        <end position="389"/>
    </location>
</feature>
<evidence type="ECO:0000313" key="3">
    <source>
        <dbReference type="RefSeq" id="XP_033464383.1"/>
    </source>
</evidence>
<feature type="compositionally biased region" description="Low complexity" evidence="1">
    <location>
        <begin position="246"/>
        <end position="257"/>
    </location>
</feature>
<dbReference type="OrthoDB" id="19159at2759"/>
<dbReference type="PANTHER" id="PTHR35140">
    <property type="entry name" value="MITOTIC CHECK POINT PROTEIN BFA1"/>
    <property type="match status" value="1"/>
</dbReference>
<dbReference type="GO" id="GO:0031578">
    <property type="term" value="P:mitotic spindle orientation checkpoint signaling"/>
    <property type="evidence" value="ECO:0007669"/>
    <property type="project" value="TreeGrafter"/>
</dbReference>
<dbReference type="RefSeq" id="XP_033464383.1">
    <property type="nucleotide sequence ID" value="XM_033602787.1"/>
</dbReference>
<dbReference type="PANTHER" id="PTHR35140:SF1">
    <property type="entry name" value="MITOTIC CHECK POINT PROTEIN BFA1"/>
    <property type="match status" value="1"/>
</dbReference>
<dbReference type="AlphaFoldDB" id="A0A6J3MK71"/>
<proteinExistence type="predicted"/>